<dbReference type="EnsemblPlants" id="PGSC0003DMT400092459">
    <property type="protein sequence ID" value="PGSC0003DMT400092459"/>
    <property type="gene ID" value="PGSC0003DMG400042030"/>
</dbReference>
<protein>
    <submittedName>
        <fullName evidence="2">Uncharacterized protein</fullName>
    </submittedName>
</protein>
<sequence length="184" mass="19842">MPSYSLRDNGKFKKRGKPQGETKSHRGGIIPTGARPPKRDFSRQSGIGRDKISALSPLLFPSHTCRPRIVHGGNTKEDDLQGLPHLDHQTIPLQTHPLFLAQYAAEHLNLQSSAGWNRTGASKGTSQLSLDSRQGDVNSPDVDSKVKIIPPNSGEEGIELPHPVGTHSGVASLSGAQPNSIKWV</sequence>
<feature type="region of interest" description="Disordered" evidence="1">
    <location>
        <begin position="118"/>
        <end position="184"/>
    </location>
</feature>
<proteinExistence type="predicted"/>
<accession>M1DPU7</accession>
<dbReference type="Gramene" id="PGSC0003DMT400092459">
    <property type="protein sequence ID" value="PGSC0003DMT400092459"/>
    <property type="gene ID" value="PGSC0003DMG400042030"/>
</dbReference>
<feature type="region of interest" description="Disordered" evidence="1">
    <location>
        <begin position="1"/>
        <end position="45"/>
    </location>
</feature>
<reference evidence="3" key="1">
    <citation type="journal article" date="2011" name="Nature">
        <title>Genome sequence and analysis of the tuber crop potato.</title>
        <authorList>
            <consortium name="The Potato Genome Sequencing Consortium"/>
        </authorList>
    </citation>
    <scope>NUCLEOTIDE SEQUENCE [LARGE SCALE GENOMIC DNA]</scope>
    <source>
        <strain evidence="3">cv. DM1-3 516 R44</strain>
    </source>
</reference>
<feature type="compositionally biased region" description="Polar residues" evidence="1">
    <location>
        <begin position="118"/>
        <end position="137"/>
    </location>
</feature>
<evidence type="ECO:0000313" key="2">
    <source>
        <dbReference type="EnsemblPlants" id="PGSC0003DMT400092459"/>
    </source>
</evidence>
<dbReference type="Proteomes" id="UP000011115">
    <property type="component" value="Unassembled WGS sequence"/>
</dbReference>
<organism evidence="2 3">
    <name type="scientific">Solanum tuberosum</name>
    <name type="common">Potato</name>
    <dbReference type="NCBI Taxonomy" id="4113"/>
    <lineage>
        <taxon>Eukaryota</taxon>
        <taxon>Viridiplantae</taxon>
        <taxon>Streptophyta</taxon>
        <taxon>Embryophyta</taxon>
        <taxon>Tracheophyta</taxon>
        <taxon>Spermatophyta</taxon>
        <taxon>Magnoliopsida</taxon>
        <taxon>eudicotyledons</taxon>
        <taxon>Gunneridae</taxon>
        <taxon>Pentapetalae</taxon>
        <taxon>asterids</taxon>
        <taxon>lamiids</taxon>
        <taxon>Solanales</taxon>
        <taxon>Solanaceae</taxon>
        <taxon>Solanoideae</taxon>
        <taxon>Solaneae</taxon>
        <taxon>Solanum</taxon>
    </lineage>
</organism>
<dbReference type="PaxDb" id="4113-PGSC0003DMT400092459"/>
<feature type="compositionally biased region" description="Polar residues" evidence="1">
    <location>
        <begin position="169"/>
        <end position="184"/>
    </location>
</feature>
<dbReference type="AlphaFoldDB" id="M1DPU7"/>
<evidence type="ECO:0000256" key="1">
    <source>
        <dbReference type="SAM" id="MobiDB-lite"/>
    </source>
</evidence>
<dbReference type="InParanoid" id="M1DPU7"/>
<reference evidence="2" key="2">
    <citation type="submission" date="2015-06" db="UniProtKB">
        <authorList>
            <consortium name="EnsemblPlants"/>
        </authorList>
    </citation>
    <scope>IDENTIFICATION</scope>
    <source>
        <strain evidence="2">DM1-3 516 R44</strain>
    </source>
</reference>
<name>M1DPU7_SOLTU</name>
<dbReference type="HOGENOM" id="CLU_1470650_0_0_1"/>
<evidence type="ECO:0000313" key="3">
    <source>
        <dbReference type="Proteomes" id="UP000011115"/>
    </source>
</evidence>
<keyword evidence="3" id="KW-1185">Reference proteome</keyword>